<proteinExistence type="inferred from homology"/>
<keyword evidence="3" id="KW-0808">Transferase</keyword>
<gene>
    <name evidence="8" type="ORF">PHAECO_LOCUS4796</name>
</gene>
<dbReference type="GO" id="GO:0005524">
    <property type="term" value="F:ATP binding"/>
    <property type="evidence" value="ECO:0007669"/>
    <property type="project" value="UniProtKB-KW"/>
</dbReference>
<evidence type="ECO:0000256" key="4">
    <source>
        <dbReference type="ARBA" id="ARBA00022741"/>
    </source>
</evidence>
<dbReference type="InterPro" id="IPR050940">
    <property type="entry name" value="Actin_reg-Ser/Thr_kinase"/>
</dbReference>
<dbReference type="InterPro" id="IPR000719">
    <property type="entry name" value="Prot_kinase_dom"/>
</dbReference>
<feature type="domain" description="Protein kinase" evidence="7">
    <location>
        <begin position="80"/>
        <end position="292"/>
    </location>
</feature>
<dbReference type="Proteomes" id="UP001153737">
    <property type="component" value="Chromosome 15"/>
</dbReference>
<sequence>MIIEHSIMMYPSNKNESAAKSKISCQYDNPCNPKDSDYEKLFCPNNELSEPSRTRSDRLKTGSSCQALKHAVAALHRIDDFHKEKIGEGFFSEVFKSTGQVMVLKMNTRHSNRRNMLKEIELMNRLSHPNILRLKGVCVHQGQLHALTEHIDGGSLYQLIQDRAVEVAQETRVGVARDVARGMEYLHSKGNILIKPLDNGRIRAIVADFGLSTDIPDPKEKERTKLPIVGSAYWMSPEMLKGKHYDERSDIFGVEADPDYLPRTDNFGLDYLAFTELCEPNVVPEFLRLAFR</sequence>
<evidence type="ECO:0000313" key="9">
    <source>
        <dbReference type="Proteomes" id="UP001153737"/>
    </source>
</evidence>
<keyword evidence="5" id="KW-0418">Kinase</keyword>
<evidence type="ECO:0000256" key="1">
    <source>
        <dbReference type="ARBA" id="ARBA00005843"/>
    </source>
</evidence>
<dbReference type="PANTHER" id="PTHR46485:SF5">
    <property type="entry name" value="CENTER DIVIDER, ISOFORM A"/>
    <property type="match status" value="1"/>
</dbReference>
<accession>A0A9N9X246</accession>
<protein>
    <recommendedName>
        <fullName evidence="7">Protein kinase domain-containing protein</fullName>
    </recommendedName>
</protein>
<evidence type="ECO:0000256" key="2">
    <source>
        <dbReference type="ARBA" id="ARBA00022527"/>
    </source>
</evidence>
<dbReference type="SUPFAM" id="SSF56112">
    <property type="entry name" value="Protein kinase-like (PK-like)"/>
    <property type="match status" value="1"/>
</dbReference>
<keyword evidence="4" id="KW-0547">Nucleotide-binding</keyword>
<keyword evidence="6" id="KW-0067">ATP-binding</keyword>
<reference evidence="8" key="2">
    <citation type="submission" date="2022-10" db="EMBL/GenBank/DDBJ databases">
        <authorList>
            <consortium name="ENA_rothamsted_submissions"/>
            <consortium name="culmorum"/>
            <person name="King R."/>
        </authorList>
    </citation>
    <scope>NUCLEOTIDE SEQUENCE</scope>
</reference>
<dbReference type="EMBL" id="OU896721">
    <property type="protein sequence ID" value="CAG9817263.1"/>
    <property type="molecule type" value="Genomic_DNA"/>
</dbReference>
<dbReference type="InterPro" id="IPR011009">
    <property type="entry name" value="Kinase-like_dom_sf"/>
</dbReference>
<evidence type="ECO:0000256" key="3">
    <source>
        <dbReference type="ARBA" id="ARBA00022679"/>
    </source>
</evidence>
<name>A0A9N9X246_PHACE</name>
<dbReference type="PROSITE" id="PS50011">
    <property type="entry name" value="PROTEIN_KINASE_DOM"/>
    <property type="match status" value="1"/>
</dbReference>
<dbReference type="GO" id="GO:0030036">
    <property type="term" value="P:actin cytoskeleton organization"/>
    <property type="evidence" value="ECO:0007669"/>
    <property type="project" value="TreeGrafter"/>
</dbReference>
<dbReference type="InterPro" id="IPR001245">
    <property type="entry name" value="Ser-Thr/Tyr_kinase_cat_dom"/>
</dbReference>
<dbReference type="Gene3D" id="3.30.200.20">
    <property type="entry name" value="Phosphorylase Kinase, domain 1"/>
    <property type="match status" value="1"/>
</dbReference>
<dbReference type="Gene3D" id="1.10.510.10">
    <property type="entry name" value="Transferase(Phosphotransferase) domain 1"/>
    <property type="match status" value="1"/>
</dbReference>
<comment type="similarity">
    <text evidence="1">Belongs to the protein kinase superfamily. TKL Ser/Thr protein kinase family.</text>
</comment>
<dbReference type="FunFam" id="3.30.200.20:FF:000134">
    <property type="entry name" value="Dual specificity testis-specific protein kinase 2"/>
    <property type="match status" value="1"/>
</dbReference>
<dbReference type="PANTHER" id="PTHR46485">
    <property type="entry name" value="LIM DOMAIN KINASE 1"/>
    <property type="match status" value="1"/>
</dbReference>
<dbReference type="GO" id="GO:0005634">
    <property type="term" value="C:nucleus"/>
    <property type="evidence" value="ECO:0007669"/>
    <property type="project" value="TreeGrafter"/>
</dbReference>
<dbReference type="GO" id="GO:0004674">
    <property type="term" value="F:protein serine/threonine kinase activity"/>
    <property type="evidence" value="ECO:0007669"/>
    <property type="project" value="UniProtKB-KW"/>
</dbReference>
<evidence type="ECO:0000313" key="8">
    <source>
        <dbReference type="EMBL" id="CAG9817263.1"/>
    </source>
</evidence>
<evidence type="ECO:0000256" key="5">
    <source>
        <dbReference type="ARBA" id="ARBA00022777"/>
    </source>
</evidence>
<organism evidence="8 9">
    <name type="scientific">Phaedon cochleariae</name>
    <name type="common">Mustard beetle</name>
    <dbReference type="NCBI Taxonomy" id="80249"/>
    <lineage>
        <taxon>Eukaryota</taxon>
        <taxon>Metazoa</taxon>
        <taxon>Ecdysozoa</taxon>
        <taxon>Arthropoda</taxon>
        <taxon>Hexapoda</taxon>
        <taxon>Insecta</taxon>
        <taxon>Pterygota</taxon>
        <taxon>Neoptera</taxon>
        <taxon>Endopterygota</taxon>
        <taxon>Coleoptera</taxon>
        <taxon>Polyphaga</taxon>
        <taxon>Cucujiformia</taxon>
        <taxon>Chrysomeloidea</taxon>
        <taxon>Chrysomelidae</taxon>
        <taxon>Chrysomelinae</taxon>
        <taxon>Chrysomelini</taxon>
        <taxon>Phaedon</taxon>
    </lineage>
</organism>
<dbReference type="Pfam" id="PF07714">
    <property type="entry name" value="PK_Tyr_Ser-Thr"/>
    <property type="match status" value="1"/>
</dbReference>
<keyword evidence="9" id="KW-1185">Reference proteome</keyword>
<dbReference type="AlphaFoldDB" id="A0A9N9X246"/>
<dbReference type="GO" id="GO:0005737">
    <property type="term" value="C:cytoplasm"/>
    <property type="evidence" value="ECO:0007669"/>
    <property type="project" value="TreeGrafter"/>
</dbReference>
<keyword evidence="2" id="KW-0723">Serine/threonine-protein kinase</keyword>
<evidence type="ECO:0000256" key="6">
    <source>
        <dbReference type="ARBA" id="ARBA00022840"/>
    </source>
</evidence>
<reference evidence="8" key="1">
    <citation type="submission" date="2022-01" db="EMBL/GenBank/DDBJ databases">
        <authorList>
            <person name="King R."/>
        </authorList>
    </citation>
    <scope>NUCLEOTIDE SEQUENCE</scope>
</reference>
<evidence type="ECO:0000259" key="7">
    <source>
        <dbReference type="PROSITE" id="PS50011"/>
    </source>
</evidence>